<keyword evidence="1 5" id="KW-0489">Methyltransferase</keyword>
<dbReference type="PROSITE" id="PS51683">
    <property type="entry name" value="SAM_OMT_II"/>
    <property type="match status" value="1"/>
</dbReference>
<dbReference type="EMBL" id="JBFTWV010000118">
    <property type="protein sequence ID" value="KAL2786399.1"/>
    <property type="molecule type" value="Genomic_DNA"/>
</dbReference>
<protein>
    <submittedName>
        <fullName evidence="5">S-adenosyl-L-methionine-dependent methyltransferase</fullName>
    </submittedName>
</protein>
<dbReference type="GO" id="GO:0032259">
    <property type="term" value="P:methylation"/>
    <property type="evidence" value="ECO:0007669"/>
    <property type="project" value="UniProtKB-KW"/>
</dbReference>
<dbReference type="PANTHER" id="PTHR43712">
    <property type="entry name" value="PUTATIVE (AFU_ORTHOLOGUE AFUA_4G14580)-RELATED"/>
    <property type="match status" value="1"/>
</dbReference>
<name>A0ABR4FT09_9EURO</name>
<keyword evidence="2" id="KW-0808">Transferase</keyword>
<dbReference type="Gene3D" id="1.10.10.10">
    <property type="entry name" value="Winged helix-like DNA-binding domain superfamily/Winged helix DNA-binding domain"/>
    <property type="match status" value="1"/>
</dbReference>
<dbReference type="SUPFAM" id="SSF46785">
    <property type="entry name" value="Winged helix' DNA-binding domain"/>
    <property type="match status" value="1"/>
</dbReference>
<dbReference type="SUPFAM" id="SSF53335">
    <property type="entry name" value="S-adenosyl-L-methionine-dependent methyltransferases"/>
    <property type="match status" value="1"/>
</dbReference>
<dbReference type="InterPro" id="IPR036388">
    <property type="entry name" value="WH-like_DNA-bd_sf"/>
</dbReference>
<keyword evidence="6" id="KW-1185">Reference proteome</keyword>
<dbReference type="InterPro" id="IPR036390">
    <property type="entry name" value="WH_DNA-bd_sf"/>
</dbReference>
<keyword evidence="3" id="KW-0949">S-adenosyl-L-methionine</keyword>
<reference evidence="5 6" key="1">
    <citation type="submission" date="2024-07" db="EMBL/GenBank/DDBJ databases">
        <title>Section-level genome sequencing and comparative genomics of Aspergillus sections Usti and Cavernicolus.</title>
        <authorList>
            <consortium name="Lawrence Berkeley National Laboratory"/>
            <person name="Nybo J.L."/>
            <person name="Vesth T.C."/>
            <person name="Theobald S."/>
            <person name="Frisvad J.C."/>
            <person name="Larsen T.O."/>
            <person name="Kjaerboelling I."/>
            <person name="Rothschild-Mancinelli K."/>
            <person name="Lyhne E.K."/>
            <person name="Kogle M.E."/>
            <person name="Barry K."/>
            <person name="Clum A."/>
            <person name="Na H."/>
            <person name="Ledsgaard L."/>
            <person name="Lin J."/>
            <person name="Lipzen A."/>
            <person name="Kuo A."/>
            <person name="Riley R."/>
            <person name="Mondo S."/>
            <person name="Labutti K."/>
            <person name="Haridas S."/>
            <person name="Pangalinan J."/>
            <person name="Salamov A.A."/>
            <person name="Simmons B.A."/>
            <person name="Magnuson J.K."/>
            <person name="Chen J."/>
            <person name="Drula E."/>
            <person name="Henrissat B."/>
            <person name="Wiebenga A."/>
            <person name="Lubbers R.J."/>
            <person name="Gomes A.C."/>
            <person name="Makela M.R."/>
            <person name="Stajich J."/>
            <person name="Grigoriev I.V."/>
            <person name="Mortensen U.H."/>
            <person name="De Vries R.P."/>
            <person name="Baker S.E."/>
            <person name="Andersen M.R."/>
        </authorList>
    </citation>
    <scope>NUCLEOTIDE SEQUENCE [LARGE SCALE GENOMIC DNA]</scope>
    <source>
        <strain evidence="5 6">CBS 209.92</strain>
    </source>
</reference>
<gene>
    <name evidence="5" type="ORF">BJX66DRAFT_312790</name>
</gene>
<evidence type="ECO:0000313" key="5">
    <source>
        <dbReference type="EMBL" id="KAL2786399.1"/>
    </source>
</evidence>
<evidence type="ECO:0000256" key="3">
    <source>
        <dbReference type="ARBA" id="ARBA00022691"/>
    </source>
</evidence>
<comment type="caution">
    <text evidence="5">The sequence shown here is derived from an EMBL/GenBank/DDBJ whole genome shotgun (WGS) entry which is preliminary data.</text>
</comment>
<dbReference type="InterPro" id="IPR029063">
    <property type="entry name" value="SAM-dependent_MTases_sf"/>
</dbReference>
<dbReference type="InterPro" id="IPR001077">
    <property type="entry name" value="COMT_C"/>
</dbReference>
<dbReference type="Gene3D" id="3.40.50.150">
    <property type="entry name" value="Vaccinia Virus protein VP39"/>
    <property type="match status" value="1"/>
</dbReference>
<dbReference type="GO" id="GO:0008168">
    <property type="term" value="F:methyltransferase activity"/>
    <property type="evidence" value="ECO:0007669"/>
    <property type="project" value="UniProtKB-KW"/>
</dbReference>
<sequence>MSPHLENEIIALTQKIQSDLVPLEPESRARAIEATRDLLHALTPPPERIIQDAVFNPALLMAVRVGVDLDVFRSISDAREEGATTQSIADKSGASFIVVDQILRLLASTGYILEAGVQTYKPSPLTMTMAAPPFGAMIRACFEIGFHTTIHAPEFFRQNKHAFPPSATETPFQLAKNTSLDYFAWLAESPALAADFQAWMAVKQQASPNWVDWFDVQGVILDGFRGRERERGYGPGDGNGNGNGSDNGEVLIVDIGGGQGAYLHAFNRRFPDTPGRRILQDLPHVLETVATVPDRTELMVYDFFTAQPVQGARTYYLHWILHDWSDAHAHRILSNIAAAMEPGYSTLIINETIIPDERCDVATAAISVMMMVQVAARERTEAQWRRLLAGVGLIDVEFLQPPLAAGSGAGGEGVILVRK</sequence>
<evidence type="ECO:0000256" key="1">
    <source>
        <dbReference type="ARBA" id="ARBA00022603"/>
    </source>
</evidence>
<dbReference type="PANTHER" id="PTHR43712:SF1">
    <property type="entry name" value="HYPOTHETICAL O-METHYLTRANSFERASE (EUROFUNG)-RELATED"/>
    <property type="match status" value="1"/>
</dbReference>
<feature type="domain" description="O-methyltransferase C-terminal" evidence="4">
    <location>
        <begin position="251"/>
        <end position="392"/>
    </location>
</feature>
<organism evidence="5 6">
    <name type="scientific">Aspergillus keveii</name>
    <dbReference type="NCBI Taxonomy" id="714993"/>
    <lineage>
        <taxon>Eukaryota</taxon>
        <taxon>Fungi</taxon>
        <taxon>Dikarya</taxon>
        <taxon>Ascomycota</taxon>
        <taxon>Pezizomycotina</taxon>
        <taxon>Eurotiomycetes</taxon>
        <taxon>Eurotiomycetidae</taxon>
        <taxon>Eurotiales</taxon>
        <taxon>Aspergillaceae</taxon>
        <taxon>Aspergillus</taxon>
        <taxon>Aspergillus subgen. Nidulantes</taxon>
    </lineage>
</organism>
<dbReference type="Pfam" id="PF00891">
    <property type="entry name" value="Methyltransf_2"/>
    <property type="match status" value="1"/>
</dbReference>
<dbReference type="Proteomes" id="UP001610563">
    <property type="component" value="Unassembled WGS sequence"/>
</dbReference>
<proteinExistence type="predicted"/>
<dbReference type="InterPro" id="IPR016461">
    <property type="entry name" value="COMT-like"/>
</dbReference>
<evidence type="ECO:0000259" key="4">
    <source>
        <dbReference type="Pfam" id="PF00891"/>
    </source>
</evidence>
<evidence type="ECO:0000313" key="6">
    <source>
        <dbReference type="Proteomes" id="UP001610563"/>
    </source>
</evidence>
<accession>A0ABR4FT09</accession>
<evidence type="ECO:0000256" key="2">
    <source>
        <dbReference type="ARBA" id="ARBA00022679"/>
    </source>
</evidence>